<keyword evidence="3" id="KW-1185">Reference proteome</keyword>
<dbReference type="InterPro" id="IPR001810">
    <property type="entry name" value="F-box_dom"/>
</dbReference>
<dbReference type="OMA" id="CECEDYK"/>
<dbReference type="EMBL" id="FN596517">
    <property type="protein sequence ID" value="CBI38264.3"/>
    <property type="molecule type" value="Genomic_DNA"/>
</dbReference>
<dbReference type="eggNOG" id="ENOG502S1NS">
    <property type="taxonomic scope" value="Eukaryota"/>
</dbReference>
<dbReference type="CDD" id="cd22157">
    <property type="entry name" value="F-box_AtFBW1-like"/>
    <property type="match status" value="1"/>
</dbReference>
<reference evidence="3" key="1">
    <citation type="journal article" date="2007" name="Nature">
        <title>The grapevine genome sequence suggests ancestral hexaploidization in major angiosperm phyla.</title>
        <authorList>
            <consortium name="The French-Italian Public Consortium for Grapevine Genome Characterization."/>
            <person name="Jaillon O."/>
            <person name="Aury J.-M."/>
            <person name="Noel B."/>
            <person name="Policriti A."/>
            <person name="Clepet C."/>
            <person name="Casagrande A."/>
            <person name="Choisne N."/>
            <person name="Aubourg S."/>
            <person name="Vitulo N."/>
            <person name="Jubin C."/>
            <person name="Vezzi A."/>
            <person name="Legeai F."/>
            <person name="Hugueney P."/>
            <person name="Dasilva C."/>
            <person name="Horner D."/>
            <person name="Mica E."/>
            <person name="Jublot D."/>
            <person name="Poulain J."/>
            <person name="Bruyere C."/>
            <person name="Billault A."/>
            <person name="Segurens B."/>
            <person name="Gouyvenoux M."/>
            <person name="Ugarte E."/>
            <person name="Cattonaro F."/>
            <person name="Anthouard V."/>
            <person name="Vico V."/>
            <person name="Del Fabbro C."/>
            <person name="Alaux M."/>
            <person name="Di Gaspero G."/>
            <person name="Dumas V."/>
            <person name="Felice N."/>
            <person name="Paillard S."/>
            <person name="Juman I."/>
            <person name="Moroldo M."/>
            <person name="Scalabrin S."/>
            <person name="Canaguier A."/>
            <person name="Le Clainche I."/>
            <person name="Malacrida G."/>
            <person name="Durand E."/>
            <person name="Pesole G."/>
            <person name="Laucou V."/>
            <person name="Chatelet P."/>
            <person name="Merdinoglu D."/>
            <person name="Delledonne M."/>
            <person name="Pezzotti M."/>
            <person name="Lecharny A."/>
            <person name="Scarpelli C."/>
            <person name="Artiguenave F."/>
            <person name="Pe M.E."/>
            <person name="Valle G."/>
            <person name="Morgante M."/>
            <person name="Caboche M."/>
            <person name="Adam-Blondon A.-F."/>
            <person name="Weissenbach J."/>
            <person name="Quetier F."/>
            <person name="Wincker P."/>
        </authorList>
    </citation>
    <scope>NUCLEOTIDE SEQUENCE [LARGE SCALE GENOMIC DNA]</scope>
    <source>
        <strain evidence="3">cv. Pinot noir / PN40024</strain>
    </source>
</reference>
<name>D7U695_VITVI</name>
<evidence type="ECO:0000313" key="3">
    <source>
        <dbReference type="Proteomes" id="UP000009183"/>
    </source>
</evidence>
<dbReference type="PANTHER" id="PTHR31672">
    <property type="entry name" value="BNACNNG10540D PROTEIN"/>
    <property type="match status" value="1"/>
</dbReference>
<protein>
    <recommendedName>
        <fullName evidence="1">F-box domain-containing protein</fullName>
    </recommendedName>
</protein>
<dbReference type="InterPro" id="IPR050796">
    <property type="entry name" value="SCF_F-box_component"/>
</dbReference>
<organism evidence="2 3">
    <name type="scientific">Vitis vinifera</name>
    <name type="common">Grape</name>
    <dbReference type="NCBI Taxonomy" id="29760"/>
    <lineage>
        <taxon>Eukaryota</taxon>
        <taxon>Viridiplantae</taxon>
        <taxon>Streptophyta</taxon>
        <taxon>Embryophyta</taxon>
        <taxon>Tracheophyta</taxon>
        <taxon>Spermatophyta</taxon>
        <taxon>Magnoliopsida</taxon>
        <taxon>eudicotyledons</taxon>
        <taxon>Gunneridae</taxon>
        <taxon>Pentapetalae</taxon>
        <taxon>rosids</taxon>
        <taxon>Vitales</taxon>
        <taxon>Vitaceae</taxon>
        <taxon>Viteae</taxon>
        <taxon>Vitis</taxon>
    </lineage>
</organism>
<dbReference type="InParanoid" id="D7U695"/>
<dbReference type="SUPFAM" id="SSF81383">
    <property type="entry name" value="F-box domain"/>
    <property type="match status" value="1"/>
</dbReference>
<dbReference type="PaxDb" id="29760-VIT_17s0000g00940.t01"/>
<dbReference type="AlphaFoldDB" id="D7U695"/>
<feature type="domain" description="F-box" evidence="1">
    <location>
        <begin position="21"/>
        <end position="54"/>
    </location>
</feature>
<dbReference type="KEGG" id="vvi:100854679"/>
<evidence type="ECO:0000259" key="1">
    <source>
        <dbReference type="Pfam" id="PF00646"/>
    </source>
</evidence>
<dbReference type="Gene3D" id="1.20.1280.50">
    <property type="match status" value="1"/>
</dbReference>
<sequence>MDNVRCTSICTWTENWVEEEDITTNILSRLPVKSLLMCKSVSKRWRRLICSPDFVLSQLRWSRENPSLIFFLRYENELIKISGEVFERIPLPFGQRPNNCDMICSFNGFICLTNYIGRNHNILIWNPATQEVQLLPTTTLSKKPPKIGVAYGPGTYKLFRIFYPASKSQPGYCECEDYKNEAIWFRKCSEDMPILEIGYVFSVVAQKNEILFMLVERYFLYNIGSRTWRELDWGDVLRRKYPTAFAFTESLLPCTGTIGT</sequence>
<dbReference type="Proteomes" id="UP000009183">
    <property type="component" value="Chromosome 17, unordered"/>
</dbReference>
<dbReference type="PANTHER" id="PTHR31672:SF13">
    <property type="entry name" value="F-BOX PROTEIN CPR30-LIKE"/>
    <property type="match status" value="1"/>
</dbReference>
<dbReference type="InterPro" id="IPR036047">
    <property type="entry name" value="F-box-like_dom_sf"/>
</dbReference>
<dbReference type="ExpressionAtlas" id="D7U695">
    <property type="expression patterns" value="baseline and differential"/>
</dbReference>
<proteinExistence type="predicted"/>
<dbReference type="HOGENOM" id="CLU_1071240_0_0_1"/>
<accession>D7U695</accession>
<dbReference type="Pfam" id="PF00646">
    <property type="entry name" value="F-box"/>
    <property type="match status" value="1"/>
</dbReference>
<gene>
    <name evidence="2" type="ordered locus">VIT_17s0000g00940</name>
</gene>
<evidence type="ECO:0000313" key="2">
    <source>
        <dbReference type="EMBL" id="CBI38264.3"/>
    </source>
</evidence>